<comment type="similarity">
    <text evidence="1">Belongs to the ROK (NagC/XylR) family.</text>
</comment>
<dbReference type="InterPro" id="IPR043129">
    <property type="entry name" value="ATPase_NBD"/>
</dbReference>
<evidence type="ECO:0000313" key="2">
    <source>
        <dbReference type="EMBL" id="GAA4842142.1"/>
    </source>
</evidence>
<proteinExistence type="inferred from homology"/>
<dbReference type="CDD" id="cd23763">
    <property type="entry name" value="ASKHA_ATPase_ROK"/>
    <property type="match status" value="1"/>
</dbReference>
<organism evidence="2 3">
    <name type="scientific">Algivirga pacifica</name>
    <dbReference type="NCBI Taxonomy" id="1162670"/>
    <lineage>
        <taxon>Bacteria</taxon>
        <taxon>Pseudomonadati</taxon>
        <taxon>Bacteroidota</taxon>
        <taxon>Cytophagia</taxon>
        <taxon>Cytophagales</taxon>
        <taxon>Flammeovirgaceae</taxon>
        <taxon>Algivirga</taxon>
    </lineage>
</organism>
<protein>
    <submittedName>
        <fullName evidence="2">ROK family protein</fullName>
    </submittedName>
</protein>
<dbReference type="RefSeq" id="WP_345373004.1">
    <property type="nucleotide sequence ID" value="NZ_BAABJX010000044.1"/>
</dbReference>
<dbReference type="EMBL" id="BAABJX010000044">
    <property type="protein sequence ID" value="GAA4842142.1"/>
    <property type="molecule type" value="Genomic_DNA"/>
</dbReference>
<keyword evidence="3" id="KW-1185">Reference proteome</keyword>
<reference evidence="3" key="1">
    <citation type="journal article" date="2019" name="Int. J. Syst. Evol. Microbiol.">
        <title>The Global Catalogue of Microorganisms (GCM) 10K type strain sequencing project: providing services to taxonomists for standard genome sequencing and annotation.</title>
        <authorList>
            <consortium name="The Broad Institute Genomics Platform"/>
            <consortium name="The Broad Institute Genome Sequencing Center for Infectious Disease"/>
            <person name="Wu L."/>
            <person name="Ma J."/>
        </authorList>
    </citation>
    <scope>NUCLEOTIDE SEQUENCE [LARGE SCALE GENOMIC DNA]</scope>
    <source>
        <strain evidence="3">JCM 18326</strain>
    </source>
</reference>
<gene>
    <name evidence="2" type="ORF">GCM10023331_28910</name>
</gene>
<dbReference type="InterPro" id="IPR000600">
    <property type="entry name" value="ROK"/>
</dbReference>
<evidence type="ECO:0000256" key="1">
    <source>
        <dbReference type="ARBA" id="ARBA00006479"/>
    </source>
</evidence>
<comment type="caution">
    <text evidence="2">The sequence shown here is derived from an EMBL/GenBank/DDBJ whole genome shotgun (WGS) entry which is preliminary data.</text>
</comment>
<dbReference type="Proteomes" id="UP001500298">
    <property type="component" value="Unassembled WGS sequence"/>
</dbReference>
<dbReference type="PANTHER" id="PTHR18964:SF149">
    <property type="entry name" value="BIFUNCTIONAL UDP-N-ACETYLGLUCOSAMINE 2-EPIMERASE_N-ACETYLMANNOSAMINE KINASE"/>
    <property type="match status" value="1"/>
</dbReference>
<name>A0ABP9DK70_9BACT</name>
<accession>A0ABP9DK70</accession>
<evidence type="ECO:0000313" key="3">
    <source>
        <dbReference type="Proteomes" id="UP001500298"/>
    </source>
</evidence>
<dbReference type="Pfam" id="PF00480">
    <property type="entry name" value="ROK"/>
    <property type="match status" value="1"/>
</dbReference>
<dbReference type="PANTHER" id="PTHR18964">
    <property type="entry name" value="ROK (REPRESSOR, ORF, KINASE) FAMILY"/>
    <property type="match status" value="1"/>
</dbReference>
<dbReference type="Gene3D" id="3.30.420.40">
    <property type="match status" value="2"/>
</dbReference>
<dbReference type="SUPFAM" id="SSF53067">
    <property type="entry name" value="Actin-like ATPase domain"/>
    <property type="match status" value="1"/>
</dbReference>
<sequence length="300" mass="32006">MKLFLGIDVGGTNVKVGLVDEKGEIIKKKKYPTAEVNEGGQFVDNFIHIIGKRLKKSPSPIKKVGIGIPGTISVDRSTILEVPNIPTLNGIQLTESLQKAFPEVKFYLENDANAAALGEYYFGEASLPPNFLFITLGTGVGGGAIINGKVFKGGEGNGLEIGHIISSSGQTIEENIGKKGILRSAESKLPLYPGSVLHHIENLDAKAVTNAALEGDPLATEVFREVGKYLGEVIVSTVRILDTKTILVGGGISKTYHLLEAPMKEVIHHYLTPYYTNDLQIEIATLGNNAGILGAASLCK</sequence>